<comment type="caution">
    <text evidence="2">The sequence shown here is derived from an EMBL/GenBank/DDBJ whole genome shotgun (WGS) entry which is preliminary data.</text>
</comment>
<evidence type="ECO:0000313" key="2">
    <source>
        <dbReference type="EMBL" id="MFD1777393.1"/>
    </source>
</evidence>
<reference evidence="3" key="1">
    <citation type="journal article" date="2019" name="Int. J. Syst. Evol. Microbiol.">
        <title>The Global Catalogue of Microorganisms (GCM) 10K type strain sequencing project: providing services to taxonomists for standard genome sequencing and annotation.</title>
        <authorList>
            <consortium name="The Broad Institute Genomics Platform"/>
            <consortium name="The Broad Institute Genome Sequencing Center for Infectious Disease"/>
            <person name="Wu L."/>
            <person name="Ma J."/>
        </authorList>
    </citation>
    <scope>NUCLEOTIDE SEQUENCE [LARGE SCALE GENOMIC DNA]</scope>
    <source>
        <strain evidence="3">CCUG 15531</strain>
    </source>
</reference>
<dbReference type="Proteomes" id="UP001597227">
    <property type="component" value="Unassembled WGS sequence"/>
</dbReference>
<dbReference type="RefSeq" id="WP_099362779.1">
    <property type="nucleotide sequence ID" value="NZ_JBHUEK010000004.1"/>
</dbReference>
<gene>
    <name evidence="2" type="ORF">ACFSFW_01685</name>
</gene>
<name>A0ABW4MHN2_9BACI</name>
<dbReference type="PIRSF" id="PIRSF021290">
    <property type="entry name" value="DUF1273"/>
    <property type="match status" value="1"/>
</dbReference>
<proteinExistence type="inferred from homology"/>
<evidence type="ECO:0000313" key="3">
    <source>
        <dbReference type="Proteomes" id="UP001597227"/>
    </source>
</evidence>
<sequence length="186" mass="21696">MVKVVAITGYKPFELGIFGQDHPGIKYIKLALKKQLISLIEDGLEWVIISGQLGVELWAAEITFELQEEYPELRLAVITPFLEQEEKWNETNKEFYQLILSQADYVNSITNRKYDNPSQFRLKNAFFLDKSDALLIFYDEEKDGSPRYIYADAKKKAENEDYQLITINAYDLQAIVEEEQFANNDY</sequence>
<dbReference type="InterPro" id="IPR010697">
    <property type="entry name" value="YspA"/>
</dbReference>
<dbReference type="HAMAP" id="MF_01575">
    <property type="entry name" value="UPF0398"/>
    <property type="match status" value="1"/>
</dbReference>
<dbReference type="PANTHER" id="PTHR38440">
    <property type="entry name" value="UPF0398 PROTEIN YPSA"/>
    <property type="match status" value="1"/>
</dbReference>
<evidence type="ECO:0000256" key="1">
    <source>
        <dbReference type="HAMAP-Rule" id="MF_01575"/>
    </source>
</evidence>
<dbReference type="Gene3D" id="3.40.50.450">
    <property type="match status" value="1"/>
</dbReference>
<comment type="similarity">
    <text evidence="1">Belongs to the UPF0398 family.</text>
</comment>
<organism evidence="2 3">
    <name type="scientific">Fredinandcohnia salidurans</name>
    <dbReference type="NCBI Taxonomy" id="2595041"/>
    <lineage>
        <taxon>Bacteria</taxon>
        <taxon>Bacillati</taxon>
        <taxon>Bacillota</taxon>
        <taxon>Bacilli</taxon>
        <taxon>Bacillales</taxon>
        <taxon>Bacillaceae</taxon>
        <taxon>Fredinandcohnia</taxon>
    </lineage>
</organism>
<dbReference type="EMBL" id="JBHUEK010000004">
    <property type="protein sequence ID" value="MFD1777393.1"/>
    <property type="molecule type" value="Genomic_DNA"/>
</dbReference>
<dbReference type="PANTHER" id="PTHR38440:SF1">
    <property type="entry name" value="UPF0398 PROTEIN SPR0331"/>
    <property type="match status" value="1"/>
</dbReference>
<dbReference type="SUPFAM" id="SSF102405">
    <property type="entry name" value="MCP/YpsA-like"/>
    <property type="match status" value="1"/>
</dbReference>
<protein>
    <recommendedName>
        <fullName evidence="1">UPF0398 protein ACFSFW_01685</fullName>
    </recommendedName>
</protein>
<dbReference type="NCBIfam" id="NF010181">
    <property type="entry name" value="PRK13660.1"/>
    <property type="match status" value="1"/>
</dbReference>
<keyword evidence="3" id="KW-1185">Reference proteome</keyword>
<dbReference type="Pfam" id="PF06908">
    <property type="entry name" value="YpsA"/>
    <property type="match status" value="1"/>
</dbReference>
<accession>A0ABW4MHN2</accession>